<evidence type="ECO:0000256" key="1">
    <source>
        <dbReference type="ARBA" id="ARBA00004651"/>
    </source>
</evidence>
<feature type="transmembrane region" description="Helical" evidence="6">
    <location>
        <begin position="42"/>
        <end position="58"/>
    </location>
</feature>
<evidence type="ECO:0000256" key="3">
    <source>
        <dbReference type="ARBA" id="ARBA00022692"/>
    </source>
</evidence>
<keyword evidence="3 6" id="KW-0812">Transmembrane</keyword>
<dbReference type="RefSeq" id="WP_201432274.1">
    <property type="nucleotide sequence ID" value="NZ_JAEQBW010000009.1"/>
</dbReference>
<evidence type="ECO:0000256" key="6">
    <source>
        <dbReference type="SAM" id="Phobius"/>
    </source>
</evidence>
<dbReference type="AlphaFoldDB" id="A0A935CAH0"/>
<evidence type="ECO:0000256" key="4">
    <source>
        <dbReference type="ARBA" id="ARBA00022989"/>
    </source>
</evidence>
<evidence type="ECO:0000313" key="7">
    <source>
        <dbReference type="EMBL" id="MBK6266590.1"/>
    </source>
</evidence>
<name>A0A935CAH0_9BACT</name>
<accession>A0A935CAH0</accession>
<proteinExistence type="predicted"/>
<feature type="transmembrane region" description="Helical" evidence="6">
    <location>
        <begin position="119"/>
        <end position="138"/>
    </location>
</feature>
<gene>
    <name evidence="7" type="ORF">JKA74_16205</name>
</gene>
<dbReference type="InterPro" id="IPR019108">
    <property type="entry name" value="Caa3_assmbl_CtaG-rel"/>
</dbReference>
<feature type="transmembrane region" description="Helical" evidence="6">
    <location>
        <begin position="78"/>
        <end position="99"/>
    </location>
</feature>
<evidence type="ECO:0000256" key="2">
    <source>
        <dbReference type="ARBA" id="ARBA00022475"/>
    </source>
</evidence>
<feature type="transmembrane region" description="Helical" evidence="6">
    <location>
        <begin position="184"/>
        <end position="206"/>
    </location>
</feature>
<organism evidence="7 8">
    <name type="scientific">Marivirga aurantiaca</name>
    <dbReference type="NCBI Taxonomy" id="2802615"/>
    <lineage>
        <taxon>Bacteria</taxon>
        <taxon>Pseudomonadati</taxon>
        <taxon>Bacteroidota</taxon>
        <taxon>Cytophagia</taxon>
        <taxon>Cytophagales</taxon>
        <taxon>Marivirgaceae</taxon>
        <taxon>Marivirga</taxon>
    </lineage>
</organism>
<sequence length="258" mass="30035">MLQMHTFNSWLPPIVIFLLTLAYWYGWFTLRRRQKIIRIPHAISFTVGMLLLSIAYLPEMMHWGHADMRGHMVQHLLMAMYAPVFLVLGAPSTLLLQILPAPIARRLTSILKSSFFRMISHPVTAMLLNIGGMYLLYLSPLYNQMHHQPFLHHLVHLHFLLAGYLFTWSMIGIDPGGHKVSFRLRLSVLFISIAAHAFLSKAMYAYTWPKQSIHSDQQIQEGARLMYYWGDLSELILLIIFFSMWYKSRNDSFKSVPV</sequence>
<comment type="subcellular location">
    <subcellularLocation>
        <location evidence="1">Cell membrane</location>
        <topology evidence="1">Multi-pass membrane protein</topology>
    </subcellularLocation>
</comment>
<comment type="caution">
    <text evidence="7">The sequence shown here is derived from an EMBL/GenBank/DDBJ whole genome shotgun (WGS) entry which is preliminary data.</text>
</comment>
<keyword evidence="2" id="KW-1003">Cell membrane</keyword>
<dbReference type="EMBL" id="JAEQBW010000009">
    <property type="protein sequence ID" value="MBK6266590.1"/>
    <property type="molecule type" value="Genomic_DNA"/>
</dbReference>
<feature type="transmembrane region" description="Helical" evidence="6">
    <location>
        <begin position="150"/>
        <end position="172"/>
    </location>
</feature>
<evidence type="ECO:0000313" key="8">
    <source>
        <dbReference type="Proteomes" id="UP000611723"/>
    </source>
</evidence>
<feature type="transmembrane region" description="Helical" evidence="6">
    <location>
        <begin position="226"/>
        <end position="246"/>
    </location>
</feature>
<dbReference type="Proteomes" id="UP000611723">
    <property type="component" value="Unassembled WGS sequence"/>
</dbReference>
<reference evidence="7" key="1">
    <citation type="submission" date="2021-01" db="EMBL/GenBank/DDBJ databases">
        <title>Marivirga aurantiaca sp. nov., isolated from intertidal surface sediments.</title>
        <authorList>
            <person name="Zhang M."/>
        </authorList>
    </citation>
    <scope>NUCLEOTIDE SEQUENCE</scope>
    <source>
        <strain evidence="7">S37H4</strain>
    </source>
</reference>
<feature type="transmembrane region" description="Helical" evidence="6">
    <location>
        <begin position="12"/>
        <end position="30"/>
    </location>
</feature>
<dbReference type="Pfam" id="PF09678">
    <property type="entry name" value="Caa3_CtaG"/>
    <property type="match status" value="1"/>
</dbReference>
<keyword evidence="4 6" id="KW-1133">Transmembrane helix</keyword>
<protein>
    <submittedName>
        <fullName evidence="7">Cytochrome c oxidase assembly protein</fullName>
    </submittedName>
</protein>
<dbReference type="GO" id="GO:0005886">
    <property type="term" value="C:plasma membrane"/>
    <property type="evidence" value="ECO:0007669"/>
    <property type="project" value="UniProtKB-SubCell"/>
</dbReference>
<keyword evidence="5 6" id="KW-0472">Membrane</keyword>
<keyword evidence="8" id="KW-1185">Reference proteome</keyword>
<evidence type="ECO:0000256" key="5">
    <source>
        <dbReference type="ARBA" id="ARBA00023136"/>
    </source>
</evidence>